<sequence length="103" mass="12072">SQRYVHKFILGTKNDPALYETNIERILHKMPKTSMQKYGEEERKLHPMPKLRLPNNHQYKLSKASDQFEFAPKSKNRLLPFGRGDGTLVEEISKPGSYPSFFY</sequence>
<accession>A0A2P5A6B3</accession>
<evidence type="ECO:0000313" key="2">
    <source>
        <dbReference type="Proteomes" id="UP000237105"/>
    </source>
</evidence>
<feature type="non-terminal residue" evidence="1">
    <location>
        <position position="1"/>
    </location>
</feature>
<dbReference type="AlphaFoldDB" id="A0A2P5A6B3"/>
<reference evidence="2" key="1">
    <citation type="submission" date="2016-06" db="EMBL/GenBank/DDBJ databases">
        <title>Parallel loss of symbiosis genes in relatives of nitrogen-fixing non-legume Parasponia.</title>
        <authorList>
            <person name="Van Velzen R."/>
            <person name="Holmer R."/>
            <person name="Bu F."/>
            <person name="Rutten L."/>
            <person name="Van Zeijl A."/>
            <person name="Liu W."/>
            <person name="Santuari L."/>
            <person name="Cao Q."/>
            <person name="Sharma T."/>
            <person name="Shen D."/>
            <person name="Roswanjaya Y."/>
            <person name="Wardhani T."/>
            <person name="Kalhor M.S."/>
            <person name="Jansen J."/>
            <person name="Van den Hoogen J."/>
            <person name="Gungor B."/>
            <person name="Hartog M."/>
            <person name="Hontelez J."/>
            <person name="Verver J."/>
            <person name="Yang W.-C."/>
            <person name="Schijlen E."/>
            <person name="Repin R."/>
            <person name="Schilthuizen M."/>
            <person name="Schranz E."/>
            <person name="Heidstra R."/>
            <person name="Miyata K."/>
            <person name="Fedorova E."/>
            <person name="Kohlen W."/>
            <person name="Bisseling T."/>
            <person name="Smit S."/>
            <person name="Geurts R."/>
        </authorList>
    </citation>
    <scope>NUCLEOTIDE SEQUENCE [LARGE SCALE GENOMIC DNA]</scope>
    <source>
        <strain evidence="2">cv. WU1-14</strain>
    </source>
</reference>
<dbReference type="EMBL" id="JXTB01000872">
    <property type="protein sequence ID" value="PON32071.1"/>
    <property type="molecule type" value="Genomic_DNA"/>
</dbReference>
<gene>
    <name evidence="1" type="ORF">PanWU01x14_364460</name>
</gene>
<comment type="caution">
    <text evidence="1">The sequence shown here is derived from an EMBL/GenBank/DDBJ whole genome shotgun (WGS) entry which is preliminary data.</text>
</comment>
<protein>
    <submittedName>
        <fullName evidence="1">Uncharacterized protein</fullName>
    </submittedName>
</protein>
<dbReference type="OrthoDB" id="10368945at2759"/>
<organism evidence="1 2">
    <name type="scientific">Parasponia andersonii</name>
    <name type="common">Sponia andersonii</name>
    <dbReference type="NCBI Taxonomy" id="3476"/>
    <lineage>
        <taxon>Eukaryota</taxon>
        <taxon>Viridiplantae</taxon>
        <taxon>Streptophyta</taxon>
        <taxon>Embryophyta</taxon>
        <taxon>Tracheophyta</taxon>
        <taxon>Spermatophyta</taxon>
        <taxon>Magnoliopsida</taxon>
        <taxon>eudicotyledons</taxon>
        <taxon>Gunneridae</taxon>
        <taxon>Pentapetalae</taxon>
        <taxon>rosids</taxon>
        <taxon>fabids</taxon>
        <taxon>Rosales</taxon>
        <taxon>Cannabaceae</taxon>
        <taxon>Parasponia</taxon>
    </lineage>
</organism>
<keyword evidence="2" id="KW-1185">Reference proteome</keyword>
<name>A0A2P5A6B3_PARAD</name>
<dbReference type="Proteomes" id="UP000237105">
    <property type="component" value="Unassembled WGS sequence"/>
</dbReference>
<evidence type="ECO:0000313" key="1">
    <source>
        <dbReference type="EMBL" id="PON32071.1"/>
    </source>
</evidence>
<proteinExistence type="predicted"/>